<organism evidence="1 2">
    <name type="scientific">Coniosporium uncinatum</name>
    <dbReference type="NCBI Taxonomy" id="93489"/>
    <lineage>
        <taxon>Eukaryota</taxon>
        <taxon>Fungi</taxon>
        <taxon>Dikarya</taxon>
        <taxon>Ascomycota</taxon>
        <taxon>Pezizomycotina</taxon>
        <taxon>Dothideomycetes</taxon>
        <taxon>Dothideomycetes incertae sedis</taxon>
        <taxon>Coniosporium</taxon>
    </lineage>
</organism>
<evidence type="ECO:0000313" key="2">
    <source>
        <dbReference type="Proteomes" id="UP001186974"/>
    </source>
</evidence>
<gene>
    <name evidence="1" type="ORF">LTS18_002958</name>
</gene>
<accession>A0ACC3DTP0</accession>
<protein>
    <submittedName>
        <fullName evidence="1">Uncharacterized protein</fullName>
    </submittedName>
</protein>
<dbReference type="EMBL" id="JAWDJW010000703">
    <property type="protein sequence ID" value="KAK3080163.1"/>
    <property type="molecule type" value="Genomic_DNA"/>
</dbReference>
<dbReference type="Proteomes" id="UP001186974">
    <property type="component" value="Unassembled WGS sequence"/>
</dbReference>
<reference evidence="1" key="1">
    <citation type="submission" date="2024-09" db="EMBL/GenBank/DDBJ databases">
        <title>Black Yeasts Isolated from many extreme environments.</title>
        <authorList>
            <person name="Coleine C."/>
            <person name="Stajich J.E."/>
            <person name="Selbmann L."/>
        </authorList>
    </citation>
    <scope>NUCLEOTIDE SEQUENCE</scope>
    <source>
        <strain evidence="1">CCFEE 5737</strain>
    </source>
</reference>
<comment type="caution">
    <text evidence="1">The sequence shown here is derived from an EMBL/GenBank/DDBJ whole genome shotgun (WGS) entry which is preliminary data.</text>
</comment>
<keyword evidence="2" id="KW-1185">Reference proteome</keyword>
<name>A0ACC3DTP0_9PEZI</name>
<evidence type="ECO:0000313" key="1">
    <source>
        <dbReference type="EMBL" id="KAK3080163.1"/>
    </source>
</evidence>
<sequence length="502" mass="56309">MDSPTRSPRSRPAMHYDLAPAQDDLSPRSELTQAEAETPWRSPNDANASFAVERPIGSRTSLTLPDRLDSIAGQDSRRPSIQFSNNKDGLPTGSPKQPKPKNQRRMSSPPPPPLFTPRVSFDTFEKPTTDIISFSLIKKHKDYEYTKRSRTFLCGLDQNDYSWYALEWLLDELVDDGDEVVCLRVVEKDATIAQPPSKEQGQYRDEAEKILRQVQEKNSENKAVNLILEFAVGKVPEVIENMIKLYEPAILIVGTRGRSLGGFQGLMPGSVSKYCLQHSPVPVIVVRPNSKRTKNKLKRMNDPSRTGYRDILDKSGPDGRLSHILDIADFHTISEDIVPDMEPDEEAAAVAAAIGYRQGRDAERRGSVSSTGHGHPLVKIPSNTSAGTDVTDSPEVLRRVMKSPEPGNLESPDVSPPESEDSDEEDEDAMRRLRRPSRVNNDDLLHMITRDSDDEDQRGRGGLGRGAAEEEERRRREMEENRSPSRTRELNRNPKYARLGIP</sequence>
<proteinExistence type="predicted"/>